<dbReference type="Proteomes" id="UP001283691">
    <property type="component" value="Unassembled WGS sequence"/>
</dbReference>
<evidence type="ECO:0000313" key="1">
    <source>
        <dbReference type="EMBL" id="MDX4069958.1"/>
    </source>
</evidence>
<accession>A0AAW9DCC4</accession>
<evidence type="ECO:0000313" key="2">
    <source>
        <dbReference type="Proteomes" id="UP001283691"/>
    </source>
</evidence>
<organism evidence="1 2">
    <name type="scientific">Aliarcobacter skirrowii</name>
    <dbReference type="NCBI Taxonomy" id="28200"/>
    <lineage>
        <taxon>Bacteria</taxon>
        <taxon>Pseudomonadati</taxon>
        <taxon>Campylobacterota</taxon>
        <taxon>Epsilonproteobacteria</taxon>
        <taxon>Campylobacterales</taxon>
        <taxon>Arcobacteraceae</taxon>
        <taxon>Aliarcobacter</taxon>
    </lineage>
</organism>
<reference evidence="1" key="1">
    <citation type="journal article" date="2023" name="Front. Microbiol.">
        <title>Genomic diversity and taxonomic marker for Arcobacter species.</title>
        <authorList>
            <person name="Zhou G."/>
            <person name="Gu Y."/>
            <person name="Wang H."/>
            <person name="Chen X."/>
            <person name="Zhang X."/>
            <person name="Shao Z."/>
            <person name="Yan X."/>
            <person name="Zhang J."/>
            <person name="Zhang M."/>
        </authorList>
    </citation>
    <scope>NUCLEOTIDE SEQUENCE</scope>
    <source>
        <strain evidence="1">BJSY19SF1-2</strain>
    </source>
</reference>
<sequence length="193" mass="23309">MKENIKNRYFSSVRLSAYNSFDDYKSNLKISKEYYIPLSILEIGLRNAINDCFSIEFGENWINSDILHLDSIKKIEEVKYRILQEQKELNQNQVISELSFGFWTALFRNSYIKTMRTNIIKKIFPNLPTKDQKLITREYMNKKLNHIRKFRNRVFHYENILKEEFKNIEDDIYEILSYFDNELVEFTKKANNG</sequence>
<dbReference type="RefSeq" id="WP_066355321.1">
    <property type="nucleotide sequence ID" value="NZ_JAQVJQ010000015.1"/>
</dbReference>
<protein>
    <recommendedName>
        <fullName evidence="3">Abi-like protein</fullName>
    </recommendedName>
</protein>
<dbReference type="EMBL" id="JAUQUR010000009">
    <property type="protein sequence ID" value="MDX4069958.1"/>
    <property type="molecule type" value="Genomic_DNA"/>
</dbReference>
<reference evidence="1" key="2">
    <citation type="submission" date="2023-07" db="EMBL/GenBank/DDBJ databases">
        <authorList>
            <person name="Zhang M."/>
            <person name="Zhou G."/>
        </authorList>
    </citation>
    <scope>NUCLEOTIDE SEQUENCE</scope>
    <source>
        <strain evidence="1">BJSY19SF1-2</strain>
    </source>
</reference>
<evidence type="ECO:0008006" key="3">
    <source>
        <dbReference type="Google" id="ProtNLM"/>
    </source>
</evidence>
<comment type="caution">
    <text evidence="1">The sequence shown here is derived from an EMBL/GenBank/DDBJ whole genome shotgun (WGS) entry which is preliminary data.</text>
</comment>
<gene>
    <name evidence="1" type="ORF">Q6A80_09520</name>
</gene>
<name>A0AAW9DCC4_9BACT</name>
<dbReference type="AlphaFoldDB" id="A0AAW9DCC4"/>
<proteinExistence type="predicted"/>